<keyword evidence="3" id="KW-1185">Reference proteome</keyword>
<comment type="caution">
    <text evidence="2">The sequence shown here is derived from an EMBL/GenBank/DDBJ whole genome shotgun (WGS) entry which is preliminary data.</text>
</comment>
<evidence type="ECO:0000313" key="2">
    <source>
        <dbReference type="EMBL" id="MCI12858.1"/>
    </source>
</evidence>
<sequence>MSRFLFGKLASVNLKGLTHQEKLAFWINTYNSCMMNAYLEHGIPESPEMVVALMQKATIVVGGHLLKAITIEHFILRLPYHLNFITIHLLIFIFASCNRPV</sequence>
<protein>
    <submittedName>
        <fullName evidence="2">Transcription factor</fullName>
    </submittedName>
</protein>
<dbReference type="Proteomes" id="UP000265520">
    <property type="component" value="Unassembled WGS sequence"/>
</dbReference>
<dbReference type="EMBL" id="LXQA010085879">
    <property type="protein sequence ID" value="MCI12858.1"/>
    <property type="molecule type" value="Genomic_DNA"/>
</dbReference>
<evidence type="ECO:0000259" key="1">
    <source>
        <dbReference type="Pfam" id="PF04784"/>
    </source>
</evidence>
<evidence type="ECO:0000313" key="3">
    <source>
        <dbReference type="Proteomes" id="UP000265520"/>
    </source>
</evidence>
<dbReference type="Pfam" id="PF04784">
    <property type="entry name" value="DUF547"/>
    <property type="match status" value="1"/>
</dbReference>
<proteinExistence type="predicted"/>
<accession>A0A392PLA2</accession>
<reference evidence="2 3" key="1">
    <citation type="journal article" date="2018" name="Front. Plant Sci.">
        <title>Red Clover (Trifolium pratense) and Zigzag Clover (T. medium) - A Picture of Genomic Similarities and Differences.</title>
        <authorList>
            <person name="Dluhosova J."/>
            <person name="Istvanek J."/>
            <person name="Nedelnik J."/>
            <person name="Repkova J."/>
        </authorList>
    </citation>
    <scope>NUCLEOTIDE SEQUENCE [LARGE SCALE GENOMIC DNA]</scope>
    <source>
        <strain evidence="3">cv. 10/8</strain>
        <tissue evidence="2">Leaf</tissue>
    </source>
</reference>
<dbReference type="PANTHER" id="PTHR46248">
    <property type="entry name" value="EXPRESSED PROTEIN"/>
    <property type="match status" value="1"/>
</dbReference>
<feature type="domain" description="DUF547" evidence="1">
    <location>
        <begin position="15"/>
        <end position="79"/>
    </location>
</feature>
<name>A0A392PLA2_9FABA</name>
<dbReference type="InterPro" id="IPR006869">
    <property type="entry name" value="DUF547"/>
</dbReference>
<dbReference type="PANTHER" id="PTHR46248:SF19">
    <property type="entry name" value="TERNARY COMPLEX FACTOR MIP1, LEUCINE-ZIPPER-RELATED"/>
    <property type="match status" value="1"/>
</dbReference>
<organism evidence="2 3">
    <name type="scientific">Trifolium medium</name>
    <dbReference type="NCBI Taxonomy" id="97028"/>
    <lineage>
        <taxon>Eukaryota</taxon>
        <taxon>Viridiplantae</taxon>
        <taxon>Streptophyta</taxon>
        <taxon>Embryophyta</taxon>
        <taxon>Tracheophyta</taxon>
        <taxon>Spermatophyta</taxon>
        <taxon>Magnoliopsida</taxon>
        <taxon>eudicotyledons</taxon>
        <taxon>Gunneridae</taxon>
        <taxon>Pentapetalae</taxon>
        <taxon>rosids</taxon>
        <taxon>fabids</taxon>
        <taxon>Fabales</taxon>
        <taxon>Fabaceae</taxon>
        <taxon>Papilionoideae</taxon>
        <taxon>50 kb inversion clade</taxon>
        <taxon>NPAAA clade</taxon>
        <taxon>Hologalegina</taxon>
        <taxon>IRL clade</taxon>
        <taxon>Trifolieae</taxon>
        <taxon>Trifolium</taxon>
    </lineage>
</organism>
<dbReference type="AlphaFoldDB" id="A0A392PLA2"/>